<evidence type="ECO:0000313" key="3">
    <source>
        <dbReference type="EMBL" id="KAJ7350504.1"/>
    </source>
</evidence>
<dbReference type="Proteomes" id="UP001218218">
    <property type="component" value="Unassembled WGS sequence"/>
</dbReference>
<gene>
    <name evidence="3" type="ORF">DFH08DRAFT_995043</name>
</gene>
<comment type="caution">
    <text evidence="3">The sequence shown here is derived from an EMBL/GenBank/DDBJ whole genome shotgun (WGS) entry which is preliminary data.</text>
</comment>
<dbReference type="Pfam" id="PF20231">
    <property type="entry name" value="DUF6589"/>
    <property type="match status" value="1"/>
</dbReference>
<organism evidence="3 4">
    <name type="scientific">Mycena albidolilacea</name>
    <dbReference type="NCBI Taxonomy" id="1033008"/>
    <lineage>
        <taxon>Eukaryota</taxon>
        <taxon>Fungi</taxon>
        <taxon>Dikarya</taxon>
        <taxon>Basidiomycota</taxon>
        <taxon>Agaricomycotina</taxon>
        <taxon>Agaricomycetes</taxon>
        <taxon>Agaricomycetidae</taxon>
        <taxon>Agaricales</taxon>
        <taxon>Marasmiineae</taxon>
        <taxon>Mycenaceae</taxon>
        <taxon>Mycena</taxon>
    </lineage>
</organism>
<feature type="region of interest" description="Disordered" evidence="1">
    <location>
        <begin position="517"/>
        <end position="540"/>
    </location>
</feature>
<evidence type="ECO:0000259" key="2">
    <source>
        <dbReference type="Pfam" id="PF20231"/>
    </source>
</evidence>
<dbReference type="EMBL" id="JARIHO010000014">
    <property type="protein sequence ID" value="KAJ7350504.1"/>
    <property type="molecule type" value="Genomic_DNA"/>
</dbReference>
<name>A0AAD7A7B1_9AGAR</name>
<feature type="compositionally biased region" description="Basic and acidic residues" evidence="1">
    <location>
        <begin position="517"/>
        <end position="534"/>
    </location>
</feature>
<accession>A0AAD7A7B1</accession>
<feature type="domain" description="DUF6589" evidence="2">
    <location>
        <begin position="46"/>
        <end position="498"/>
    </location>
</feature>
<keyword evidence="4" id="KW-1185">Reference proteome</keyword>
<evidence type="ECO:0000313" key="4">
    <source>
        <dbReference type="Proteomes" id="UP001218218"/>
    </source>
</evidence>
<dbReference type="AlphaFoldDB" id="A0AAD7A7B1"/>
<dbReference type="InterPro" id="IPR046496">
    <property type="entry name" value="DUF6589"/>
</dbReference>
<evidence type="ECO:0000256" key="1">
    <source>
        <dbReference type="SAM" id="MobiDB-lite"/>
    </source>
</evidence>
<sequence>MCQCDIRIGLENRMIIGIACTFFEFTVDVMALDILNKRERIANSTWAQITVEELLQMIDQEHVRRIGILQFLEALSNYIPKAAIYKSEIYLRYRTSASKLRVLVVKYCISPLATSGRNETSIPELKEAFLDFLEQIGQTEKDFDFRLLFAGGDGLSYNNTHLLQRYLQNYHPDAFRSFELLRPVLQIWHTLWTNRCRIFETHWGAPLNENLATLGHSAKKIGRAPPPNLKKVDYYPSVQLLNLVHDTQMLDCWSIHFGTTNIFEYFAALGGLTKLPSFEDLEKAAKKLFDMYVASGARYQAGMDARDEATKWTARAPLGTPWSTSTKIPQKKLKAAPKAVPELPPFFGDQALFDLGTFMHDAMVFREGEAVTAQGDVGRVWETMKIMVFSFAGSTHSKYMNYLLEMICNLELESNSYLKDTTLLSTVLNPDGEEGHFKACDIYQQFLNGCIDPIVQRKDADYGSFQFRNVWSRNIKDIYELKTDFRKGLDLAKRSGKHKKLHERPVRGMNHLHAGALKEESEHNSDWTDDKSDGKMPPMTMGDIVYRDGELVVDLDEDDEETFPAALWREDLGE</sequence>
<reference evidence="3" key="1">
    <citation type="submission" date="2023-03" db="EMBL/GenBank/DDBJ databases">
        <title>Massive genome expansion in bonnet fungi (Mycena s.s.) driven by repeated elements and novel gene families across ecological guilds.</title>
        <authorList>
            <consortium name="Lawrence Berkeley National Laboratory"/>
            <person name="Harder C.B."/>
            <person name="Miyauchi S."/>
            <person name="Viragh M."/>
            <person name="Kuo A."/>
            <person name="Thoen E."/>
            <person name="Andreopoulos B."/>
            <person name="Lu D."/>
            <person name="Skrede I."/>
            <person name="Drula E."/>
            <person name="Henrissat B."/>
            <person name="Morin E."/>
            <person name="Kohler A."/>
            <person name="Barry K."/>
            <person name="LaButti K."/>
            <person name="Morin E."/>
            <person name="Salamov A."/>
            <person name="Lipzen A."/>
            <person name="Mereny Z."/>
            <person name="Hegedus B."/>
            <person name="Baldrian P."/>
            <person name="Stursova M."/>
            <person name="Weitz H."/>
            <person name="Taylor A."/>
            <person name="Grigoriev I.V."/>
            <person name="Nagy L.G."/>
            <person name="Martin F."/>
            <person name="Kauserud H."/>
        </authorList>
    </citation>
    <scope>NUCLEOTIDE SEQUENCE</scope>
    <source>
        <strain evidence="3">CBHHK002</strain>
    </source>
</reference>
<proteinExistence type="predicted"/>
<protein>
    <recommendedName>
        <fullName evidence="2">DUF6589 domain-containing protein</fullName>
    </recommendedName>
</protein>